<evidence type="ECO:0000313" key="11">
    <source>
        <dbReference type="Proteomes" id="UP000625247"/>
    </source>
</evidence>
<protein>
    <recommendedName>
        <fullName evidence="7">Catalase-related peroxidase</fullName>
        <ecNumber evidence="7">1.11.1.-</ecNumber>
    </recommendedName>
</protein>
<dbReference type="InterPro" id="IPR020835">
    <property type="entry name" value="Catalase_sf"/>
</dbReference>
<dbReference type="Gene3D" id="2.40.180.10">
    <property type="entry name" value="Catalase core domain"/>
    <property type="match status" value="1"/>
</dbReference>
<name>A0ABR9A5L0_9PSED</name>
<dbReference type="PANTHER" id="PTHR11465:SF9">
    <property type="entry name" value="CATALASE"/>
    <property type="match status" value="1"/>
</dbReference>
<evidence type="ECO:0000256" key="5">
    <source>
        <dbReference type="ARBA" id="ARBA00023002"/>
    </source>
</evidence>
<comment type="similarity">
    <text evidence="1 7">Belongs to the catalase family.</text>
</comment>
<evidence type="ECO:0000256" key="8">
    <source>
        <dbReference type="SAM" id="SignalP"/>
    </source>
</evidence>
<keyword evidence="5 7" id="KW-0560">Oxidoreductase</keyword>
<comment type="cofactor">
    <cofactor evidence="7">
        <name>heme</name>
        <dbReference type="ChEBI" id="CHEBI:30413"/>
    </cofactor>
</comment>
<dbReference type="PROSITE" id="PS51402">
    <property type="entry name" value="CATALASE_3"/>
    <property type="match status" value="1"/>
</dbReference>
<keyword evidence="11" id="KW-1185">Reference proteome</keyword>
<organism evidence="10 11">
    <name type="scientific">Pseudomonas lutea</name>
    <dbReference type="NCBI Taxonomy" id="243924"/>
    <lineage>
        <taxon>Bacteria</taxon>
        <taxon>Pseudomonadati</taxon>
        <taxon>Pseudomonadota</taxon>
        <taxon>Gammaproteobacteria</taxon>
        <taxon>Pseudomonadales</taxon>
        <taxon>Pseudomonadaceae</taxon>
        <taxon>Pseudomonas</taxon>
    </lineage>
</organism>
<dbReference type="GO" id="GO:0004601">
    <property type="term" value="F:peroxidase activity"/>
    <property type="evidence" value="ECO:0007669"/>
    <property type="project" value="UniProtKB-KW"/>
</dbReference>
<feature type="chain" id="PRO_5045282598" description="Catalase-related peroxidase" evidence="8">
    <location>
        <begin position="25"/>
        <end position="349"/>
    </location>
</feature>
<keyword evidence="2 7" id="KW-0575">Peroxidase</keyword>
<gene>
    <name evidence="10" type="ORF">IFT62_08995</name>
</gene>
<dbReference type="InterPro" id="IPR011614">
    <property type="entry name" value="Catalase_core"/>
</dbReference>
<dbReference type="Gene3D" id="1.20.1280.120">
    <property type="match status" value="1"/>
</dbReference>
<keyword evidence="3 7" id="KW-0349">Heme</keyword>
<evidence type="ECO:0000256" key="3">
    <source>
        <dbReference type="ARBA" id="ARBA00022617"/>
    </source>
</evidence>
<sequence length="349" mass="38178">MFRKHPRRFIIATLTAALAGLAYAVLNQDAGWASSLSLSSPAGASRMVDAFEAASGRHAGFRRNHAKGTCLSGRFDSNGHGTEISTAAFFRQGSYPFTGRFSVMGSNPSLNDTHGRLRSLAVAMTAGGESWRMAMNSVPIFFVNTPEALLEQLRASVPDPQTGAVDPVRMDAFRKAHPEMQPFEQWLDTHRPSTGFDNAAYYSVNAFRFIDAAGRTQVARWRMEPEALYAPLSNAQLEADDPDMLTYGLVSTLAEGPLRWHLILTLALPGDAVNDATKMWSTQGHREIDAGVLVIEHLHAQVDGACRDIDFDPLVLPQGIQPSDDPLLRARSAAYAESHRRRVKESGGR</sequence>
<dbReference type="SUPFAM" id="SSF56634">
    <property type="entry name" value="Heme-dependent catalase-like"/>
    <property type="match status" value="1"/>
</dbReference>
<evidence type="ECO:0000313" key="10">
    <source>
        <dbReference type="EMBL" id="MBD8121346.1"/>
    </source>
</evidence>
<evidence type="ECO:0000256" key="2">
    <source>
        <dbReference type="ARBA" id="ARBA00022559"/>
    </source>
</evidence>
<accession>A0ABR9A5L0</accession>
<dbReference type="EMBL" id="JACYNP010000003">
    <property type="protein sequence ID" value="MBD8121346.1"/>
    <property type="molecule type" value="Genomic_DNA"/>
</dbReference>
<dbReference type="Pfam" id="PF00199">
    <property type="entry name" value="Catalase"/>
    <property type="match status" value="1"/>
</dbReference>
<proteinExistence type="inferred from homology"/>
<dbReference type="PANTHER" id="PTHR11465">
    <property type="entry name" value="CATALASE"/>
    <property type="match status" value="1"/>
</dbReference>
<keyword evidence="4 7" id="KW-0479">Metal-binding</keyword>
<dbReference type="SMART" id="SM01060">
    <property type="entry name" value="Catalase"/>
    <property type="match status" value="1"/>
</dbReference>
<evidence type="ECO:0000256" key="1">
    <source>
        <dbReference type="ARBA" id="ARBA00005329"/>
    </source>
</evidence>
<evidence type="ECO:0000256" key="4">
    <source>
        <dbReference type="ARBA" id="ARBA00022723"/>
    </source>
</evidence>
<feature type="domain" description="Catalase core" evidence="9">
    <location>
        <begin position="39"/>
        <end position="349"/>
    </location>
</feature>
<dbReference type="InterPro" id="IPR018028">
    <property type="entry name" value="Catalase"/>
</dbReference>
<keyword evidence="6 7" id="KW-0408">Iron</keyword>
<evidence type="ECO:0000256" key="6">
    <source>
        <dbReference type="ARBA" id="ARBA00023004"/>
    </source>
</evidence>
<dbReference type="CDD" id="cd08153">
    <property type="entry name" value="srpA_like"/>
    <property type="match status" value="1"/>
</dbReference>
<dbReference type="PRINTS" id="PR00067">
    <property type="entry name" value="CATALASE"/>
</dbReference>
<reference evidence="10 11" key="1">
    <citation type="journal article" date="2020" name="FEMS Microbiol. Ecol.">
        <title>Temporal dynamics of bacterial communities during seed development and maturation.</title>
        <authorList>
            <person name="Chesneau G."/>
            <person name="Torres-Cortes G."/>
            <person name="Briand M."/>
            <person name="Darrasse A."/>
            <person name="Preveaux A."/>
            <person name="Marais C."/>
            <person name="Jacques M.A."/>
            <person name="Shade A."/>
            <person name="Barret M."/>
        </authorList>
    </citation>
    <scope>NUCLEOTIDE SEQUENCE [LARGE SCALE GENOMIC DNA]</scope>
    <source>
        <strain evidence="10 11">CFBP13723</strain>
    </source>
</reference>
<feature type="signal peptide" evidence="8">
    <location>
        <begin position="1"/>
        <end position="24"/>
    </location>
</feature>
<dbReference type="Proteomes" id="UP000625247">
    <property type="component" value="Unassembled WGS sequence"/>
</dbReference>
<dbReference type="EC" id="1.11.1.-" evidence="7"/>
<dbReference type="InterPro" id="IPR024168">
    <property type="entry name" value="Catalase_SrpA-type_pred"/>
</dbReference>
<keyword evidence="8" id="KW-0732">Signal</keyword>
<dbReference type="PIRSF" id="PIRSF000296">
    <property type="entry name" value="SrpA"/>
    <property type="match status" value="1"/>
</dbReference>
<evidence type="ECO:0000256" key="7">
    <source>
        <dbReference type="PIRNR" id="PIRNR000296"/>
    </source>
</evidence>
<dbReference type="RefSeq" id="WP_191943888.1">
    <property type="nucleotide sequence ID" value="NZ_JACYNP010000003.1"/>
</dbReference>
<comment type="caution">
    <text evidence="10">The sequence shown here is derived from an EMBL/GenBank/DDBJ whole genome shotgun (WGS) entry which is preliminary data.</text>
</comment>
<evidence type="ECO:0000259" key="9">
    <source>
        <dbReference type="SMART" id="SM01060"/>
    </source>
</evidence>
<comment type="function">
    <text evidence="7">Has an organic peroxide-dependent peroxidase activity.</text>
</comment>